<feature type="region of interest" description="Disordered" evidence="1">
    <location>
        <begin position="170"/>
        <end position="212"/>
    </location>
</feature>
<organism evidence="2 3">
    <name type="scientific">Ficus carica</name>
    <name type="common">Common fig</name>
    <dbReference type="NCBI Taxonomy" id="3494"/>
    <lineage>
        <taxon>Eukaryota</taxon>
        <taxon>Viridiplantae</taxon>
        <taxon>Streptophyta</taxon>
        <taxon>Embryophyta</taxon>
        <taxon>Tracheophyta</taxon>
        <taxon>Spermatophyta</taxon>
        <taxon>Magnoliopsida</taxon>
        <taxon>eudicotyledons</taxon>
        <taxon>Gunneridae</taxon>
        <taxon>Pentapetalae</taxon>
        <taxon>rosids</taxon>
        <taxon>fabids</taxon>
        <taxon>Rosales</taxon>
        <taxon>Moraceae</taxon>
        <taxon>Ficeae</taxon>
        <taxon>Ficus</taxon>
    </lineage>
</organism>
<evidence type="ECO:0000313" key="2">
    <source>
        <dbReference type="EMBL" id="GMN60941.1"/>
    </source>
</evidence>
<comment type="caution">
    <text evidence="2">The sequence shown here is derived from an EMBL/GenBank/DDBJ whole genome shotgun (WGS) entry which is preliminary data.</text>
</comment>
<name>A0AA88DSN4_FICCA</name>
<dbReference type="Proteomes" id="UP001187192">
    <property type="component" value="Unassembled WGS sequence"/>
</dbReference>
<feature type="region of interest" description="Disordered" evidence="1">
    <location>
        <begin position="1"/>
        <end position="24"/>
    </location>
</feature>
<proteinExistence type="predicted"/>
<gene>
    <name evidence="2" type="ORF">TIFTF001_030033</name>
</gene>
<feature type="compositionally biased region" description="Low complexity" evidence="1">
    <location>
        <begin position="191"/>
        <end position="209"/>
    </location>
</feature>
<sequence>MVCPNKTKDGGIPSTAHNSSLSPFSRCLPPPSKVSVTGVGHGAAGELVTETEKTTPRGWPEISHAVRRRNPFGIVVAIALSHLSSSQSVTGSVRLVAVRAVTLFVVVGVASSTKVARVGERFCDFDDRDVATAGEGEIRHDLDTKVIAFHVAVLIPAPSPSLFTAELRRTSETDGQGGEDRGETNTPVRPPTSFSTTRSSSSMSARLPPFHQPRRRIPKLKYSWSQNLLNDPKSKNDDISSIVSFQL</sequence>
<dbReference type="AlphaFoldDB" id="A0AA88DSN4"/>
<feature type="compositionally biased region" description="Basic and acidic residues" evidence="1">
    <location>
        <begin position="170"/>
        <end position="183"/>
    </location>
</feature>
<evidence type="ECO:0000313" key="3">
    <source>
        <dbReference type="Proteomes" id="UP001187192"/>
    </source>
</evidence>
<protein>
    <submittedName>
        <fullName evidence="2">Uncharacterized protein</fullName>
    </submittedName>
</protein>
<dbReference type="EMBL" id="BTGU01000104">
    <property type="protein sequence ID" value="GMN60941.1"/>
    <property type="molecule type" value="Genomic_DNA"/>
</dbReference>
<accession>A0AA88DSN4</accession>
<evidence type="ECO:0000256" key="1">
    <source>
        <dbReference type="SAM" id="MobiDB-lite"/>
    </source>
</evidence>
<keyword evidence="3" id="KW-1185">Reference proteome</keyword>
<reference evidence="2" key="1">
    <citation type="submission" date="2023-07" db="EMBL/GenBank/DDBJ databases">
        <title>draft genome sequence of fig (Ficus carica).</title>
        <authorList>
            <person name="Takahashi T."/>
            <person name="Nishimura K."/>
        </authorList>
    </citation>
    <scope>NUCLEOTIDE SEQUENCE</scope>
</reference>